<evidence type="ECO:0000313" key="2">
    <source>
        <dbReference type="EMBL" id="KAK9269607.1"/>
    </source>
</evidence>
<dbReference type="AlphaFoldDB" id="A0AAP0R484"/>
<proteinExistence type="predicted"/>
<dbReference type="Proteomes" id="UP001415857">
    <property type="component" value="Unassembled WGS sequence"/>
</dbReference>
<dbReference type="EMBL" id="JBBPBK010000015">
    <property type="protein sequence ID" value="KAK9269607.1"/>
    <property type="molecule type" value="Genomic_DNA"/>
</dbReference>
<protein>
    <recommendedName>
        <fullName evidence="1">FBD domain-containing protein</fullName>
    </recommendedName>
</protein>
<sequence>MYQDTIPNIYDFEEHSYWESQTLPYHCLQNCLKKVEIKCFMGKSNEMQMVQFLLKSASVLENFAIYSIKPKTFIPRTLHEQINFMWFQDYNFRKLLNFPRASSQAKIQIFRAVNAKFNRMY</sequence>
<dbReference type="SMART" id="SM00579">
    <property type="entry name" value="FBD"/>
    <property type="match status" value="1"/>
</dbReference>
<feature type="domain" description="FBD" evidence="1">
    <location>
        <begin position="26"/>
        <end position="110"/>
    </location>
</feature>
<name>A0AAP0R484_LIQFO</name>
<accession>A0AAP0R484</accession>
<organism evidence="2 3">
    <name type="scientific">Liquidambar formosana</name>
    <name type="common">Formosan gum</name>
    <dbReference type="NCBI Taxonomy" id="63359"/>
    <lineage>
        <taxon>Eukaryota</taxon>
        <taxon>Viridiplantae</taxon>
        <taxon>Streptophyta</taxon>
        <taxon>Embryophyta</taxon>
        <taxon>Tracheophyta</taxon>
        <taxon>Spermatophyta</taxon>
        <taxon>Magnoliopsida</taxon>
        <taxon>eudicotyledons</taxon>
        <taxon>Gunneridae</taxon>
        <taxon>Pentapetalae</taxon>
        <taxon>Saxifragales</taxon>
        <taxon>Altingiaceae</taxon>
        <taxon>Liquidambar</taxon>
    </lineage>
</organism>
<evidence type="ECO:0000259" key="1">
    <source>
        <dbReference type="SMART" id="SM00579"/>
    </source>
</evidence>
<keyword evidence="3" id="KW-1185">Reference proteome</keyword>
<comment type="caution">
    <text evidence="2">The sequence shown here is derived from an EMBL/GenBank/DDBJ whole genome shotgun (WGS) entry which is preliminary data.</text>
</comment>
<dbReference type="InterPro" id="IPR006566">
    <property type="entry name" value="FBD"/>
</dbReference>
<evidence type="ECO:0000313" key="3">
    <source>
        <dbReference type="Proteomes" id="UP001415857"/>
    </source>
</evidence>
<reference evidence="2 3" key="1">
    <citation type="journal article" date="2024" name="Plant J.">
        <title>Genome sequences and population genomics reveal climatic adaptation and genomic divergence between two closely related sweetgum species.</title>
        <authorList>
            <person name="Xu W.Q."/>
            <person name="Ren C.Q."/>
            <person name="Zhang X.Y."/>
            <person name="Comes H.P."/>
            <person name="Liu X.H."/>
            <person name="Li Y.G."/>
            <person name="Kettle C.J."/>
            <person name="Jalonen R."/>
            <person name="Gaisberger H."/>
            <person name="Ma Y.Z."/>
            <person name="Qiu Y.X."/>
        </authorList>
    </citation>
    <scope>NUCLEOTIDE SEQUENCE [LARGE SCALE GENOMIC DNA]</scope>
    <source>
        <strain evidence="2">Hangzhou</strain>
    </source>
</reference>
<gene>
    <name evidence="2" type="ORF">L1049_001384</name>
</gene>
<dbReference type="Pfam" id="PF08387">
    <property type="entry name" value="FBD"/>
    <property type="match status" value="1"/>
</dbReference>